<organism evidence="4 5">
    <name type="scientific">Methylomusa anaerophila</name>
    <dbReference type="NCBI Taxonomy" id="1930071"/>
    <lineage>
        <taxon>Bacteria</taxon>
        <taxon>Bacillati</taxon>
        <taxon>Bacillota</taxon>
        <taxon>Negativicutes</taxon>
        <taxon>Selenomonadales</taxon>
        <taxon>Sporomusaceae</taxon>
        <taxon>Methylomusa</taxon>
    </lineage>
</organism>
<dbReference type="Proteomes" id="UP000276437">
    <property type="component" value="Chromosome"/>
</dbReference>
<proteinExistence type="inferred from homology"/>
<dbReference type="GO" id="GO:0005737">
    <property type="term" value="C:cytoplasm"/>
    <property type="evidence" value="ECO:0007669"/>
    <property type="project" value="UniProtKB-SubCell"/>
</dbReference>
<evidence type="ECO:0000256" key="1">
    <source>
        <dbReference type="ARBA" id="ARBA00022829"/>
    </source>
</evidence>
<dbReference type="InterPro" id="IPR023093">
    <property type="entry name" value="ScpA-like_C"/>
</dbReference>
<evidence type="ECO:0000313" key="4">
    <source>
        <dbReference type="EMBL" id="BBB92955.1"/>
    </source>
</evidence>
<comment type="subunit">
    <text evidence="3">Component of a cohesin-like complex composed of ScpA, ScpB and the Smc homodimer, in which ScpA and ScpB bind to the head domain of Smc. The presence of the three proteins is required for the association of the complex with DNA.</text>
</comment>
<dbReference type="EMBL" id="AP018449">
    <property type="protein sequence ID" value="BBB92955.1"/>
    <property type="molecule type" value="Genomic_DNA"/>
</dbReference>
<dbReference type="KEGG" id="mana:MAMMFC1_03663"/>
<dbReference type="RefSeq" id="WP_126309841.1">
    <property type="nucleotide sequence ID" value="NZ_DAINIT010000001.1"/>
</dbReference>
<comment type="similarity">
    <text evidence="3">Belongs to the ScpA family.</text>
</comment>
<dbReference type="PANTHER" id="PTHR33969:SF2">
    <property type="entry name" value="SEGREGATION AND CONDENSATION PROTEIN A"/>
    <property type="match status" value="1"/>
</dbReference>
<dbReference type="GO" id="GO:0006260">
    <property type="term" value="P:DNA replication"/>
    <property type="evidence" value="ECO:0007669"/>
    <property type="project" value="UniProtKB-UniRule"/>
</dbReference>
<keyword evidence="3" id="KW-0131">Cell cycle</keyword>
<dbReference type="InterPro" id="IPR003768">
    <property type="entry name" value="ScpA"/>
</dbReference>
<keyword evidence="3" id="KW-0963">Cytoplasm</keyword>
<dbReference type="Gene3D" id="6.10.250.2410">
    <property type="match status" value="1"/>
</dbReference>
<dbReference type="AlphaFoldDB" id="A0A348APF7"/>
<accession>A0A348APF7</accession>
<dbReference type="Pfam" id="PF02616">
    <property type="entry name" value="SMC_ScpA"/>
    <property type="match status" value="1"/>
</dbReference>
<gene>
    <name evidence="3 4" type="primary">scpA</name>
    <name evidence="4" type="ORF">MAMMFC1_03663</name>
</gene>
<reference evidence="4 5" key="1">
    <citation type="journal article" date="2018" name="Int. J. Syst. Evol. Microbiol.">
        <title>Methylomusa anaerophila gen. nov., sp. nov., an anaerobic methanol-utilizing bacterium isolated from a microbial fuel cell.</title>
        <authorList>
            <person name="Amano N."/>
            <person name="Yamamuro A."/>
            <person name="Miyahara M."/>
            <person name="Kouzuma A."/>
            <person name="Abe T."/>
            <person name="Watanabe K."/>
        </authorList>
    </citation>
    <scope>NUCLEOTIDE SEQUENCE [LARGE SCALE GENOMIC DNA]</scope>
    <source>
        <strain evidence="4 5">MMFC1</strain>
    </source>
</reference>
<dbReference type="GO" id="GO:0051301">
    <property type="term" value="P:cell division"/>
    <property type="evidence" value="ECO:0007669"/>
    <property type="project" value="UniProtKB-KW"/>
</dbReference>
<name>A0A348APF7_9FIRM</name>
<dbReference type="OrthoDB" id="9811016at2"/>
<dbReference type="Gene3D" id="1.10.10.580">
    <property type="entry name" value="Structural maintenance of chromosome 1. Chain E"/>
    <property type="match status" value="1"/>
</dbReference>
<evidence type="ECO:0000256" key="2">
    <source>
        <dbReference type="ARBA" id="ARBA00044777"/>
    </source>
</evidence>
<evidence type="ECO:0000313" key="5">
    <source>
        <dbReference type="Proteomes" id="UP000276437"/>
    </source>
</evidence>
<protein>
    <recommendedName>
        <fullName evidence="2 3">Segregation and condensation protein A</fullName>
    </recommendedName>
</protein>
<comment type="subcellular location">
    <subcellularLocation>
        <location evidence="3">Cytoplasm</location>
    </subcellularLocation>
    <text evidence="3">Associated with two foci at the outer edges of the nucleoid region in young cells, and at four foci within both cell halves in older cells.</text>
</comment>
<dbReference type="GO" id="GO:0007059">
    <property type="term" value="P:chromosome segregation"/>
    <property type="evidence" value="ECO:0007669"/>
    <property type="project" value="UniProtKB-UniRule"/>
</dbReference>
<keyword evidence="1 3" id="KW-0159">Chromosome partition</keyword>
<keyword evidence="5" id="KW-1185">Reference proteome</keyword>
<dbReference type="HAMAP" id="MF_01805">
    <property type="entry name" value="ScpA"/>
    <property type="match status" value="1"/>
</dbReference>
<comment type="function">
    <text evidence="3">Participates in chromosomal partition during cell division. May act via the formation of a condensin-like complex containing Smc and ScpB that pull DNA away from mid-cell into both cell halves.</text>
</comment>
<evidence type="ECO:0000256" key="3">
    <source>
        <dbReference type="HAMAP-Rule" id="MF_01805"/>
    </source>
</evidence>
<sequence length="238" mass="27393">MSAYTIKLDTFEGPLDLLMHLIEKDKIDIYNIPIAGITEQYLNFLHAMHAFDIEVASEFLVMAATLLHIKSCMLLPRPAISEPVEMKEEDPRQELVDRLLEYRKYKQAAALLEQLAQEREKFHTRLPQKLVKQLILPEGLTVDDLLQAFANVWESTLNNDTYAVVTREEISVKDKMQDIIALLRKSNGKMKFDKTIIRTGSRTEVIAAFLALLELLRLKRISVSQECEFASIYLVLKE</sequence>
<dbReference type="PANTHER" id="PTHR33969">
    <property type="entry name" value="SEGREGATION AND CONDENSATION PROTEIN A"/>
    <property type="match status" value="1"/>
</dbReference>
<keyword evidence="3" id="KW-0132">Cell division</keyword>